<organism evidence="1 2">
    <name type="scientific">Hygrophoropsis aurantiaca</name>
    <dbReference type="NCBI Taxonomy" id="72124"/>
    <lineage>
        <taxon>Eukaryota</taxon>
        <taxon>Fungi</taxon>
        <taxon>Dikarya</taxon>
        <taxon>Basidiomycota</taxon>
        <taxon>Agaricomycotina</taxon>
        <taxon>Agaricomycetes</taxon>
        <taxon>Agaricomycetidae</taxon>
        <taxon>Boletales</taxon>
        <taxon>Coniophorineae</taxon>
        <taxon>Hygrophoropsidaceae</taxon>
        <taxon>Hygrophoropsis</taxon>
    </lineage>
</organism>
<keyword evidence="2" id="KW-1185">Reference proteome</keyword>
<evidence type="ECO:0000313" key="2">
    <source>
        <dbReference type="Proteomes" id="UP000790377"/>
    </source>
</evidence>
<protein>
    <submittedName>
        <fullName evidence="1">Kinase-like domain-containing protein</fullName>
    </submittedName>
</protein>
<comment type="caution">
    <text evidence="1">The sequence shown here is derived from an EMBL/GenBank/DDBJ whole genome shotgun (WGS) entry which is preliminary data.</text>
</comment>
<evidence type="ECO:0000313" key="1">
    <source>
        <dbReference type="EMBL" id="KAH7915311.1"/>
    </source>
</evidence>
<reference evidence="1" key="1">
    <citation type="journal article" date="2021" name="New Phytol.">
        <title>Evolutionary innovations through gain and loss of genes in the ectomycorrhizal Boletales.</title>
        <authorList>
            <person name="Wu G."/>
            <person name="Miyauchi S."/>
            <person name="Morin E."/>
            <person name="Kuo A."/>
            <person name="Drula E."/>
            <person name="Varga T."/>
            <person name="Kohler A."/>
            <person name="Feng B."/>
            <person name="Cao Y."/>
            <person name="Lipzen A."/>
            <person name="Daum C."/>
            <person name="Hundley H."/>
            <person name="Pangilinan J."/>
            <person name="Johnson J."/>
            <person name="Barry K."/>
            <person name="LaButti K."/>
            <person name="Ng V."/>
            <person name="Ahrendt S."/>
            <person name="Min B."/>
            <person name="Choi I.G."/>
            <person name="Park H."/>
            <person name="Plett J.M."/>
            <person name="Magnuson J."/>
            <person name="Spatafora J.W."/>
            <person name="Nagy L.G."/>
            <person name="Henrissat B."/>
            <person name="Grigoriev I.V."/>
            <person name="Yang Z.L."/>
            <person name="Xu J."/>
            <person name="Martin F.M."/>
        </authorList>
    </citation>
    <scope>NUCLEOTIDE SEQUENCE</scope>
    <source>
        <strain evidence="1">ATCC 28755</strain>
    </source>
</reference>
<dbReference type="Proteomes" id="UP000790377">
    <property type="component" value="Unassembled WGS sequence"/>
</dbReference>
<proteinExistence type="predicted"/>
<dbReference type="EMBL" id="MU267602">
    <property type="protein sequence ID" value="KAH7915311.1"/>
    <property type="molecule type" value="Genomic_DNA"/>
</dbReference>
<gene>
    <name evidence="1" type="ORF">BJ138DRAFT_1122822</name>
</gene>
<sequence length="410" mass="46742">MRYPAPSRRTSAHDAARSSRSIHSAKKPFAQLSKGLQQFQQSLKADGAKLDQFMLKRHTSPGGSLLIEPEDPRPPPLKLDGLECVRTLGQGSFGDVLLVRVRATDSRYKMERPNSLFAVKVICKQHMKGFAETQPDDVHSERARLAELPWSPWINGVIGAFEDQVNLYLALEVIPSGTFHDIIVKRGPFDATTARFYFSNIACGLEFLHDYNVVHRDLKPGNILVKPDGYLAIADFGYARHELNSKRTDSWLMVGTPVYMAPELIERQETTGAGVDWWAAGIILYEMVTKRLPFYGKTEPRIYKRVMSGRHKWPRSIRAGESLKSIVKGLLTVNADQRFEIYTNMRSHPWLKNIDWQKMDGRRYMAPWIPAEPALTQTWLNKSLPEQKTIPGLSIVEPPPQRQFDHRLLR</sequence>
<name>A0ACB8APP2_9AGAM</name>
<accession>A0ACB8APP2</accession>